<evidence type="ECO:0000256" key="1">
    <source>
        <dbReference type="ARBA" id="ARBA00022649"/>
    </source>
</evidence>
<evidence type="ECO:0000256" key="5">
    <source>
        <dbReference type="ARBA" id="ARBA00023125"/>
    </source>
</evidence>
<evidence type="ECO:0000259" key="6">
    <source>
        <dbReference type="Pfam" id="PF14487"/>
    </source>
</evidence>
<evidence type="ECO:0000256" key="4">
    <source>
        <dbReference type="ARBA" id="ARBA00022695"/>
    </source>
</evidence>
<organism evidence="7 8">
    <name type="scientific">Tritrichomonas musculus</name>
    <dbReference type="NCBI Taxonomy" id="1915356"/>
    <lineage>
        <taxon>Eukaryota</taxon>
        <taxon>Metamonada</taxon>
        <taxon>Parabasalia</taxon>
        <taxon>Tritrichomonadida</taxon>
        <taxon>Tritrichomonadidae</taxon>
        <taxon>Tritrichomonas</taxon>
    </lineage>
</organism>
<keyword evidence="4" id="KW-0548">Nucleotidyltransferase</keyword>
<accession>A0ABR2GQC1</accession>
<dbReference type="EMBL" id="JAPFFF010000068">
    <property type="protein sequence ID" value="KAK8836138.1"/>
    <property type="molecule type" value="Genomic_DNA"/>
</dbReference>
<keyword evidence="8" id="KW-1185">Reference proteome</keyword>
<reference evidence="7 8" key="1">
    <citation type="submission" date="2024-04" db="EMBL/GenBank/DDBJ databases">
        <title>Tritrichomonas musculus Genome.</title>
        <authorList>
            <person name="Alves-Ferreira E."/>
            <person name="Grigg M."/>
            <person name="Lorenzi H."/>
            <person name="Galac M."/>
        </authorList>
    </citation>
    <scope>NUCLEOTIDE SEQUENCE [LARGE SCALE GENOMIC DNA]</scope>
    <source>
        <strain evidence="7 8">EAF2021</strain>
    </source>
</reference>
<feature type="domain" description="DarT" evidence="6">
    <location>
        <begin position="55"/>
        <end position="200"/>
    </location>
</feature>
<keyword evidence="1" id="KW-1277">Toxin-antitoxin system</keyword>
<evidence type="ECO:0000313" key="7">
    <source>
        <dbReference type="EMBL" id="KAK8836138.1"/>
    </source>
</evidence>
<proteinExistence type="predicted"/>
<keyword evidence="2" id="KW-0328">Glycosyltransferase</keyword>
<evidence type="ECO:0000256" key="2">
    <source>
        <dbReference type="ARBA" id="ARBA00022676"/>
    </source>
</evidence>
<protein>
    <recommendedName>
        <fullName evidence="6">DarT domain-containing protein</fullName>
    </recommendedName>
</protein>
<gene>
    <name evidence="7" type="ORF">M9Y10_039951</name>
</gene>
<evidence type="ECO:0000313" key="8">
    <source>
        <dbReference type="Proteomes" id="UP001470230"/>
    </source>
</evidence>
<name>A0ABR2GQC1_9EUKA</name>
<dbReference type="Proteomes" id="UP001470230">
    <property type="component" value="Unassembled WGS sequence"/>
</dbReference>
<sequence>MKSQKNHFDIMYKVYDTLATNGKNSAVFPRPTELRPDSNIIIDHFIRSGIKCFNHVTHVSNIQSIKRNGIYSYRDLVFLGIPTCRGGNDISQLIDRRSGNDGLVHLSVGSQLQPMFNRRDLRRYAKVVVDIGIAGLKGVVFSNMNATSKDHIQGETIADLKRININAVKAYQFESYQQFKLSQAEVMVPYVPKEYIIEVIYPIF</sequence>
<dbReference type="InterPro" id="IPR029494">
    <property type="entry name" value="DarT"/>
</dbReference>
<comment type="caution">
    <text evidence="7">The sequence shown here is derived from an EMBL/GenBank/DDBJ whole genome shotgun (WGS) entry which is preliminary data.</text>
</comment>
<dbReference type="Pfam" id="PF14487">
    <property type="entry name" value="DarT"/>
    <property type="match status" value="1"/>
</dbReference>
<keyword evidence="3" id="KW-0808">Transferase</keyword>
<evidence type="ECO:0000256" key="3">
    <source>
        <dbReference type="ARBA" id="ARBA00022679"/>
    </source>
</evidence>
<keyword evidence="5" id="KW-0238">DNA-binding</keyword>